<protein>
    <submittedName>
        <fullName evidence="1">Uncharacterized protein</fullName>
    </submittedName>
</protein>
<reference evidence="1" key="1">
    <citation type="submission" date="2021-03" db="EMBL/GenBank/DDBJ databases">
        <title>Comparative genomics and phylogenomic investigation of the class Geoglossomycetes provide insights into ecological specialization and systematics.</title>
        <authorList>
            <person name="Melie T."/>
            <person name="Pirro S."/>
            <person name="Miller A.N."/>
            <person name="Quandt A."/>
        </authorList>
    </citation>
    <scope>NUCLEOTIDE SEQUENCE</scope>
    <source>
        <strain evidence="1">GBOQ0MN5Z8</strain>
    </source>
</reference>
<evidence type="ECO:0000313" key="1">
    <source>
        <dbReference type="EMBL" id="KAH0533523.1"/>
    </source>
</evidence>
<comment type="caution">
    <text evidence="1">The sequence shown here is derived from an EMBL/GenBank/DDBJ whole genome shotgun (WGS) entry which is preliminary data.</text>
</comment>
<sequence length="244" mass="27009">MSADVLLKIGGVPVYVDEDEHLSWTGEFTVDGDGSPRCYGPEGTDPLDWLANAGYPGNWWGICTHNQQSSGYPILQGGTNPWPGYHVSTTAYVNSKYYYADPRRYLDSENVLFAVIPGNVRKAVAGICKGCRARVTDKRSGKAVDCVIGDIGPSDHMGEGSIKLAGEFGLDLSPKYGGSADESRFLWECWPGVAAEGMNEERERCEKLKSLLQRVLDSFVNGRRVREGIDISLRRECEWEEDME</sequence>
<keyword evidence="2" id="KW-1185">Reference proteome</keyword>
<organism evidence="1 2">
    <name type="scientific">Glutinoglossum americanum</name>
    <dbReference type="NCBI Taxonomy" id="1670608"/>
    <lineage>
        <taxon>Eukaryota</taxon>
        <taxon>Fungi</taxon>
        <taxon>Dikarya</taxon>
        <taxon>Ascomycota</taxon>
        <taxon>Pezizomycotina</taxon>
        <taxon>Geoglossomycetes</taxon>
        <taxon>Geoglossales</taxon>
        <taxon>Geoglossaceae</taxon>
        <taxon>Glutinoglossum</taxon>
    </lineage>
</organism>
<dbReference type="AlphaFoldDB" id="A0A9P8I2S7"/>
<proteinExistence type="predicted"/>
<dbReference type="Proteomes" id="UP000698800">
    <property type="component" value="Unassembled WGS sequence"/>
</dbReference>
<accession>A0A9P8I2S7</accession>
<dbReference type="EMBL" id="JAGHQL010000515">
    <property type="protein sequence ID" value="KAH0533523.1"/>
    <property type="molecule type" value="Genomic_DNA"/>
</dbReference>
<name>A0A9P8I2S7_9PEZI</name>
<gene>
    <name evidence="1" type="ORF">FGG08_007694</name>
</gene>
<evidence type="ECO:0000313" key="2">
    <source>
        <dbReference type="Proteomes" id="UP000698800"/>
    </source>
</evidence>